<dbReference type="SUPFAM" id="SSF56112">
    <property type="entry name" value="Protein kinase-like (PK-like)"/>
    <property type="match status" value="1"/>
</dbReference>
<reference evidence="7" key="1">
    <citation type="submission" date="2023-08" db="EMBL/GenBank/DDBJ databases">
        <authorList>
            <person name="Chen Y."/>
            <person name="Shah S."/>
            <person name="Dougan E. K."/>
            <person name="Thang M."/>
            <person name="Chan C."/>
        </authorList>
    </citation>
    <scope>NUCLEOTIDE SEQUENCE</scope>
</reference>
<gene>
    <name evidence="7" type="ORF">EVOR1521_LOCUS26480</name>
</gene>
<accession>A0AA36JE11</accession>
<dbReference type="Pfam" id="PF00069">
    <property type="entry name" value="Pkinase"/>
    <property type="match status" value="1"/>
</dbReference>
<dbReference type="InterPro" id="IPR011009">
    <property type="entry name" value="Kinase-like_dom_sf"/>
</dbReference>
<dbReference type="GO" id="GO:0004674">
    <property type="term" value="F:protein serine/threonine kinase activity"/>
    <property type="evidence" value="ECO:0007669"/>
    <property type="project" value="UniProtKB-KW"/>
</dbReference>
<keyword evidence="4" id="KW-0418">Kinase</keyword>
<evidence type="ECO:0000313" key="7">
    <source>
        <dbReference type="EMBL" id="CAJ1403917.1"/>
    </source>
</evidence>
<evidence type="ECO:0000256" key="5">
    <source>
        <dbReference type="ARBA" id="ARBA00022840"/>
    </source>
</evidence>
<dbReference type="PANTHER" id="PTHR24349">
    <property type="entry name" value="SERINE/THREONINE-PROTEIN KINASE"/>
    <property type="match status" value="1"/>
</dbReference>
<keyword evidence="8" id="KW-1185">Reference proteome</keyword>
<evidence type="ECO:0000256" key="3">
    <source>
        <dbReference type="ARBA" id="ARBA00022741"/>
    </source>
</evidence>
<dbReference type="GO" id="GO:0005524">
    <property type="term" value="F:ATP binding"/>
    <property type="evidence" value="ECO:0007669"/>
    <property type="project" value="UniProtKB-KW"/>
</dbReference>
<protein>
    <recommendedName>
        <fullName evidence="6">Protein kinase domain-containing protein</fullName>
    </recommendedName>
</protein>
<keyword evidence="3" id="KW-0547">Nucleotide-binding</keyword>
<evidence type="ECO:0000256" key="2">
    <source>
        <dbReference type="ARBA" id="ARBA00022679"/>
    </source>
</evidence>
<feature type="domain" description="Protein kinase" evidence="6">
    <location>
        <begin position="1"/>
        <end position="236"/>
    </location>
</feature>
<evidence type="ECO:0000256" key="1">
    <source>
        <dbReference type="ARBA" id="ARBA00022527"/>
    </source>
</evidence>
<dbReference type="AlphaFoldDB" id="A0AA36JE11"/>
<dbReference type="Proteomes" id="UP001178507">
    <property type="component" value="Unassembled WGS sequence"/>
</dbReference>
<dbReference type="Gene3D" id="1.10.510.10">
    <property type="entry name" value="Transferase(Phosphotransferase) domain 1"/>
    <property type="match status" value="1"/>
</dbReference>
<comment type="caution">
    <text evidence="7">The sequence shown here is derived from an EMBL/GenBank/DDBJ whole genome shotgun (WGS) entry which is preliminary data.</text>
</comment>
<name>A0AA36JE11_9DINO</name>
<keyword evidence="5" id="KW-0067">ATP-binding</keyword>
<dbReference type="InterPro" id="IPR000719">
    <property type="entry name" value="Prot_kinase_dom"/>
</dbReference>
<keyword evidence="2" id="KW-0808">Transferase</keyword>
<sequence length="257" mass="28174">MKQELTFRFPACITAKRVSSSAAKIEREVKILTKCHGHPNIHSFVGVFCVDSKRTKKGKARSTWALAMEYHCGGDLWQQIQWRGSMDEHSVIKAMIGVTSALTFLHGLRIVHRDVRAPLVLLSYDGTGVLSDFSLAVDLNAPGKPVPHESPYAAPELTRPDFDERVDVFSIGVLMFLALTGIYPYCGNPSAVRAVNFNLPSLDGVCGSLRLLLRTALAREAKHRPSARNLFATLWNTATNEVKALTNQSALSLGAAD</sequence>
<dbReference type="InterPro" id="IPR050205">
    <property type="entry name" value="CDPK_Ser/Thr_kinases"/>
</dbReference>
<organism evidence="7 8">
    <name type="scientific">Effrenium voratum</name>
    <dbReference type="NCBI Taxonomy" id="2562239"/>
    <lineage>
        <taxon>Eukaryota</taxon>
        <taxon>Sar</taxon>
        <taxon>Alveolata</taxon>
        <taxon>Dinophyceae</taxon>
        <taxon>Suessiales</taxon>
        <taxon>Symbiodiniaceae</taxon>
        <taxon>Effrenium</taxon>
    </lineage>
</organism>
<evidence type="ECO:0000256" key="4">
    <source>
        <dbReference type="ARBA" id="ARBA00022777"/>
    </source>
</evidence>
<dbReference type="EMBL" id="CAUJNA010003516">
    <property type="protein sequence ID" value="CAJ1403917.1"/>
    <property type="molecule type" value="Genomic_DNA"/>
</dbReference>
<evidence type="ECO:0000313" key="8">
    <source>
        <dbReference type="Proteomes" id="UP001178507"/>
    </source>
</evidence>
<keyword evidence="1" id="KW-0723">Serine/threonine-protein kinase</keyword>
<proteinExistence type="predicted"/>
<evidence type="ECO:0000259" key="6">
    <source>
        <dbReference type="PROSITE" id="PS50011"/>
    </source>
</evidence>
<dbReference type="PROSITE" id="PS50011">
    <property type="entry name" value="PROTEIN_KINASE_DOM"/>
    <property type="match status" value="1"/>
</dbReference>